<dbReference type="InterPro" id="IPR011059">
    <property type="entry name" value="Metal-dep_hydrolase_composite"/>
</dbReference>
<proteinExistence type="predicted"/>
<dbReference type="AlphaFoldDB" id="A0A938YHQ4"/>
<evidence type="ECO:0000313" key="3">
    <source>
        <dbReference type="Proteomes" id="UP000663792"/>
    </source>
</evidence>
<dbReference type="PANTHER" id="PTHR43135:SF3">
    <property type="entry name" value="ALPHA-D-RIBOSE 1-METHYLPHOSPHONATE 5-TRIPHOSPHATE DIPHOSPHATASE"/>
    <property type="match status" value="1"/>
</dbReference>
<dbReference type="RefSeq" id="WP_205261514.1">
    <property type="nucleotide sequence ID" value="NZ_JAERWK010000019.1"/>
</dbReference>
<evidence type="ECO:0000313" key="2">
    <source>
        <dbReference type="EMBL" id="MBM9468562.1"/>
    </source>
</evidence>
<reference evidence="2" key="1">
    <citation type="submission" date="2021-01" db="EMBL/GenBank/DDBJ databases">
        <title>YIM 132084 draft genome.</title>
        <authorList>
            <person name="An D."/>
        </authorList>
    </citation>
    <scope>NUCLEOTIDE SEQUENCE</scope>
    <source>
        <strain evidence="2">YIM 132084</strain>
    </source>
</reference>
<accession>A0A938YHQ4</accession>
<dbReference type="GO" id="GO:0016810">
    <property type="term" value="F:hydrolase activity, acting on carbon-nitrogen (but not peptide) bonds"/>
    <property type="evidence" value="ECO:0007669"/>
    <property type="project" value="InterPro"/>
</dbReference>
<dbReference type="InterPro" id="IPR032466">
    <property type="entry name" value="Metal_Hydrolase"/>
</dbReference>
<dbReference type="PANTHER" id="PTHR43135">
    <property type="entry name" value="ALPHA-D-RIBOSE 1-METHYLPHOSPHONATE 5-TRIPHOSPHATE DIPHOSPHATASE"/>
    <property type="match status" value="1"/>
</dbReference>
<keyword evidence="3" id="KW-1185">Reference proteome</keyword>
<name>A0A938YHQ4_9ACTN</name>
<dbReference type="CDD" id="cd01309">
    <property type="entry name" value="Met_dep_hydrolase_C"/>
    <property type="match status" value="1"/>
</dbReference>
<evidence type="ECO:0000259" key="1">
    <source>
        <dbReference type="Pfam" id="PF07969"/>
    </source>
</evidence>
<dbReference type="InterPro" id="IPR013108">
    <property type="entry name" value="Amidohydro_3"/>
</dbReference>
<dbReference type="Proteomes" id="UP000663792">
    <property type="component" value="Unassembled WGS sequence"/>
</dbReference>
<dbReference type="Pfam" id="PF07969">
    <property type="entry name" value="Amidohydro_3"/>
    <property type="match status" value="1"/>
</dbReference>
<sequence>MSMLAITNATVLTGTGQIIEGGDVLVDGTRIAAVGAGLAVPDGATVIDGTGRWVTPGLIDVHTHISVKAEPAWTPSVSDVTEITSPITPAVRALDALNPADAAIPVVRAAGFTTVCALPGSGNVIGGQNVVFKTREATTVHDLVLDAPVQIKFALGENPKRIHGIQQNKTPLTRMGTAAMLRETLTRARTYSDRLLAAERGSAAPDPDFQLEPLVPVVRGERTCRIHSHRADDIVTATRIAEEFGLRFVIDHATESWKIADFLAERGVTCIVGPLDMAPEKQETWNARLDTAVLLERAGVRFCLTQDSRSGTRFLPFFVGAAIARGLPLDAALRAVTSTAAQVLGIDDRTGSIEVGKDADLALFSGHPFSSLSVCEHTVIDGVVHANRPDDRPRPAERNR</sequence>
<gene>
    <name evidence="2" type="ORF">JL106_14855</name>
</gene>
<comment type="caution">
    <text evidence="2">The sequence shown here is derived from an EMBL/GenBank/DDBJ whole genome shotgun (WGS) entry which is preliminary data.</text>
</comment>
<feature type="domain" description="Amidohydrolase 3" evidence="1">
    <location>
        <begin position="294"/>
        <end position="384"/>
    </location>
</feature>
<dbReference type="EMBL" id="JAERWK010000019">
    <property type="protein sequence ID" value="MBM9468562.1"/>
    <property type="molecule type" value="Genomic_DNA"/>
</dbReference>
<dbReference type="Gene3D" id="2.30.40.10">
    <property type="entry name" value="Urease, subunit C, domain 1"/>
    <property type="match status" value="1"/>
</dbReference>
<dbReference type="InterPro" id="IPR051781">
    <property type="entry name" value="Metallo-dep_Hydrolase"/>
</dbReference>
<dbReference type="SUPFAM" id="SSF51338">
    <property type="entry name" value="Composite domain of metallo-dependent hydrolases"/>
    <property type="match status" value="1"/>
</dbReference>
<protein>
    <submittedName>
        <fullName evidence="2">Amidohydrolase</fullName>
    </submittedName>
</protein>
<dbReference type="Gene3D" id="3.20.20.140">
    <property type="entry name" value="Metal-dependent hydrolases"/>
    <property type="match status" value="1"/>
</dbReference>
<dbReference type="SUPFAM" id="SSF51556">
    <property type="entry name" value="Metallo-dependent hydrolases"/>
    <property type="match status" value="1"/>
</dbReference>
<organism evidence="2 3">
    <name type="scientific">Nakamurella leprariae</name>
    <dbReference type="NCBI Taxonomy" id="2803911"/>
    <lineage>
        <taxon>Bacteria</taxon>
        <taxon>Bacillati</taxon>
        <taxon>Actinomycetota</taxon>
        <taxon>Actinomycetes</taxon>
        <taxon>Nakamurellales</taxon>
        <taxon>Nakamurellaceae</taxon>
        <taxon>Nakamurella</taxon>
    </lineage>
</organism>